<dbReference type="SMART" id="SM00404">
    <property type="entry name" value="PTPc_motif"/>
    <property type="match status" value="1"/>
</dbReference>
<dbReference type="Gene3D" id="2.30.29.30">
    <property type="entry name" value="Pleckstrin-homology domain (PH domain)/Phosphotyrosine-binding domain (PTB)"/>
    <property type="match status" value="1"/>
</dbReference>
<evidence type="ECO:0000259" key="9">
    <source>
        <dbReference type="PROSITE" id="PS50055"/>
    </source>
</evidence>
<evidence type="ECO:0000313" key="13">
    <source>
        <dbReference type="EMBL" id="GCC28586.1"/>
    </source>
</evidence>
<dbReference type="InterPro" id="IPR019749">
    <property type="entry name" value="Band_41_domain"/>
</dbReference>
<dbReference type="Pfam" id="PF00102">
    <property type="entry name" value="Y_phosphatase"/>
    <property type="match status" value="1"/>
</dbReference>
<evidence type="ECO:0000256" key="1">
    <source>
        <dbReference type="ARBA" id="ARBA00004123"/>
    </source>
</evidence>
<proteinExistence type="inferred from homology"/>
<dbReference type="InterPro" id="IPR001478">
    <property type="entry name" value="PDZ"/>
</dbReference>
<feature type="domain" description="PDZ" evidence="12">
    <location>
        <begin position="1366"/>
        <end position="1448"/>
    </location>
</feature>
<dbReference type="InterPro" id="IPR000299">
    <property type="entry name" value="FERM_domain"/>
</dbReference>
<dbReference type="CDD" id="cd17196">
    <property type="entry name" value="FERM_F1_FRMPD2"/>
    <property type="match status" value="1"/>
</dbReference>
<feature type="domain" description="Tyrosine-protein phosphatase" evidence="9">
    <location>
        <begin position="1652"/>
        <end position="1904"/>
    </location>
</feature>
<dbReference type="InterPro" id="IPR018979">
    <property type="entry name" value="FERM_N"/>
</dbReference>
<dbReference type="FunFam" id="2.30.42.10:FF:000105">
    <property type="entry name" value="Tyrosine-protein phosphatase non-receptor type 13"/>
    <property type="match status" value="1"/>
</dbReference>
<feature type="compositionally biased region" description="Polar residues" evidence="8">
    <location>
        <begin position="756"/>
        <end position="766"/>
    </location>
</feature>
<feature type="region of interest" description="Disordered" evidence="8">
    <location>
        <begin position="1475"/>
        <end position="1495"/>
    </location>
</feature>
<dbReference type="InterPro" id="IPR000242">
    <property type="entry name" value="PTP_cat"/>
</dbReference>
<feature type="domain" description="PDZ" evidence="12">
    <location>
        <begin position="670"/>
        <end position="755"/>
    </location>
</feature>
<dbReference type="InterPro" id="IPR016130">
    <property type="entry name" value="Tyr_Pase_AS"/>
</dbReference>
<dbReference type="OrthoDB" id="165498at2759"/>
<feature type="domain" description="PDZ" evidence="12">
    <location>
        <begin position="1221"/>
        <end position="1305"/>
    </location>
</feature>
<accession>A0A401SDV4</accession>
<evidence type="ECO:0000256" key="5">
    <source>
        <dbReference type="ARBA" id="ARBA00022737"/>
    </source>
</evidence>
<evidence type="ECO:0000256" key="8">
    <source>
        <dbReference type="SAM" id="MobiDB-lite"/>
    </source>
</evidence>
<dbReference type="OMA" id="MEKMALT"/>
<dbReference type="GO" id="GO:0005856">
    <property type="term" value="C:cytoskeleton"/>
    <property type="evidence" value="ECO:0007669"/>
    <property type="project" value="UniProtKB-SubCell"/>
</dbReference>
<dbReference type="SMART" id="SM00295">
    <property type="entry name" value="B41"/>
    <property type="match status" value="1"/>
</dbReference>
<evidence type="ECO:0000313" key="14">
    <source>
        <dbReference type="Proteomes" id="UP000287033"/>
    </source>
</evidence>
<feature type="region of interest" description="Disordered" evidence="8">
    <location>
        <begin position="1566"/>
        <end position="1608"/>
    </location>
</feature>
<evidence type="ECO:0000256" key="6">
    <source>
        <dbReference type="ARBA" id="ARBA00023212"/>
    </source>
</evidence>
<dbReference type="PROSITE" id="PS50057">
    <property type="entry name" value="FERM_3"/>
    <property type="match status" value="1"/>
</dbReference>
<dbReference type="SUPFAM" id="SSF50729">
    <property type="entry name" value="PH domain-like"/>
    <property type="match status" value="1"/>
</dbReference>
<dbReference type="InterPro" id="IPR029071">
    <property type="entry name" value="Ubiquitin-like_domsf"/>
</dbReference>
<dbReference type="InterPro" id="IPR000387">
    <property type="entry name" value="Tyr_Pase_dom"/>
</dbReference>
<dbReference type="PROSITE" id="PS00383">
    <property type="entry name" value="TYR_PHOSPHATASE_1"/>
    <property type="match status" value="1"/>
</dbReference>
<evidence type="ECO:0000256" key="2">
    <source>
        <dbReference type="ARBA" id="ARBA00004245"/>
    </source>
</evidence>
<dbReference type="EMBL" id="BEZZ01000212">
    <property type="protein sequence ID" value="GCC28586.1"/>
    <property type="molecule type" value="Genomic_DNA"/>
</dbReference>
<keyword evidence="4" id="KW-0963">Cytoplasm</keyword>
<dbReference type="InterPro" id="IPR052074">
    <property type="entry name" value="NonRcpt_TyrProt_Phosphatase"/>
</dbReference>
<dbReference type="SUPFAM" id="SSF52799">
    <property type="entry name" value="(Phosphotyrosine protein) phosphatases II"/>
    <property type="match status" value="1"/>
</dbReference>
<feature type="region of interest" description="Disordered" evidence="8">
    <location>
        <begin position="1308"/>
        <end position="1347"/>
    </location>
</feature>
<dbReference type="Pfam" id="PF09380">
    <property type="entry name" value="FERM_C"/>
    <property type="match status" value="1"/>
</dbReference>
<dbReference type="Proteomes" id="UP000287033">
    <property type="component" value="Unassembled WGS sequence"/>
</dbReference>
<dbReference type="SMART" id="SM00194">
    <property type="entry name" value="PTPc"/>
    <property type="match status" value="1"/>
</dbReference>
<dbReference type="CDD" id="cd13187">
    <property type="entry name" value="FERM_C_PTPH13"/>
    <property type="match status" value="1"/>
</dbReference>
<feature type="region of interest" description="Disordered" evidence="8">
    <location>
        <begin position="930"/>
        <end position="962"/>
    </location>
</feature>
<evidence type="ECO:0000259" key="11">
    <source>
        <dbReference type="PROSITE" id="PS50057"/>
    </source>
</evidence>
<gene>
    <name evidence="13" type="ORF">chiPu_0007017</name>
</gene>
<dbReference type="InterPro" id="IPR035963">
    <property type="entry name" value="FERM_2"/>
</dbReference>
<keyword evidence="7" id="KW-0539">Nucleus</keyword>
<comment type="caution">
    <text evidence="13">The sequence shown here is derived from an EMBL/GenBank/DDBJ whole genome shotgun (WGS) entry which is preliminary data.</text>
</comment>
<dbReference type="SUPFAM" id="SSF47031">
    <property type="entry name" value="Second domain of FERM"/>
    <property type="match status" value="1"/>
</dbReference>
<protein>
    <recommendedName>
        <fullName evidence="15">Protein-tyrosine-phosphatase</fullName>
    </recommendedName>
</protein>
<dbReference type="CDD" id="cd14473">
    <property type="entry name" value="FERM_B-lobe"/>
    <property type="match status" value="1"/>
</dbReference>
<dbReference type="PRINTS" id="PR00700">
    <property type="entry name" value="PRTYPHPHTASE"/>
</dbReference>
<dbReference type="PANTHER" id="PTHR46900">
    <property type="entry name" value="TYROSINE-PROTEIN PHOSPHATASE NON-RECEPTOR TYPE 13"/>
    <property type="match status" value="1"/>
</dbReference>
<dbReference type="GO" id="GO:0004725">
    <property type="term" value="F:protein tyrosine phosphatase activity"/>
    <property type="evidence" value="ECO:0007669"/>
    <property type="project" value="InterPro"/>
</dbReference>
<sequence length="1920" mass="213999">MLHGIHYLTAQLDEDFATSTLHSDTRPLEGSWHQQKVWRAENRSSLASHCQAPTDRSLSTLSTSSSGIQQESELSQSAASYLETELLNEAKNPPQRAVSVACSLQQKGKRYFGPEFVQVAGDPAMPLDLPGSIVSKKGKAHLSQRELSVIIPNGQCLEVKCDVKSKGSDVFDMVVAYTNLVEHFYFGLAYLKDKEFFFLDHFTKLYKVAPSGWKDQSKKRTTIVNFTLFLRIKFFIENFSLIQHSLTRHQYYLQLRKDILEERLYCSDETALLLASLALQAEYGDYISEVHGKNYYRVEHYIPPSVMEKMALTCIKEELPRLHSTYFNLSEEEAELEFLKVTQQLPEYGVLFHRVARDKKATGGEVVLGICAKGIIVYEVKNNSRIASLRFQWRETERITFNRKKFTVQSNSDGKKHTFVTENSKTCKYLIELCSAQHKFQMQMNSRQLYQTTFQNEEHVFTSVASNETRYARRRRFEEMRNISRSETVLSHPNVDSASIGALSKSCDNLMATMATPGGTNYMWSRAADVPQSEILTSSRERCRYLGLQDVTPGQSDVTGASENKLDTEMTIPEREIVFVTLKKDPKVGFGFQIVGGERTGKLDLGIFLTSITPGGPADKDGRVKEGGRLISVNKESLEGVTFRTAAEILQNAPDEVTLIISQPKGDRYSVELTKIDGSLGVSVTGGVNTSVKNGGIYVKAIIPGGAADYDGHIRKGDRLWEVDGVSLQDITHKQAIECLKNTGQVVRLVFERGQQASAGTPSSEGHQGPIRTDSQHRKQEEYPNDSMATTLSAPKDYSFMTDGNTIEVTMKKNSAGLGFSFLQMYPADSDPGGSLVRIKRLFPGQPAEETGQIEIGDVILAVNRTPLKGLSYQEVLHLLRGAPPEVTMRMCRPAPGTLPDIDPNLLTPVSSPVKELSVLSTIDPQPIRGFELDEGEEKPRGFPQQDHPWDSSDEEGTGEVIQESTEQHFQDIPLDTPNMELISALAEDLRQNCYSTCDLDVAVPSTESLPCCVAEERDSVSPVFFFKPEVSSPTPLDEEYLTISSTSNSSRCDSPDSQSPTVAVPQPHILTPFPEPSVPAEKDTLDKTEWEDLEELDPEVEAGARNDEDEEEVPNLPIIREYEMYVTLKKNKKGSLGFTIMRSKLDNCYYIRDVLDNPAKADGRLRAGDRLITVNDFDVTNISHENAINLLRSAPVKLTIMVGRAAQNLLPALPLEKIPDIILKKGPNGQLGLKLTGGIGSKWQGIYVLEVVPNSPASLEGSLHPRDKILYICDMCTMGMTLDDAVRACDTENGIIKIKALRDGKPVMTESQKPGFTDRKLTSKAGQRQPEREKQQTLDGKQPADYVQTQTNSTLPAESENSIIHIELEKPASGGLGFALVGGDNGTAALVKAISPGSVADLDGRLKVRDSLLQVNGENVCALSHSEIVEVLRRVQGVVTLTVSRELPVDTVDNQSETKSFPRTQSIPAVAEMSSLGKHSSGSSIPEGSSHYTNGEQPLEQVQEIQFSQHNPQAFDSEHMSEDPGDSWESAGNNGVHPVPTPQERNGKASLGVARSLVCSVNCNQNHSGGTCEDQGRDEVEKYDSDGWSSDEDLPRSSCRVPAPPTGKPMVSEVELISWPVVKTPLGSRYSGMNLETLIGNLHQQLEHQQPLKEFMALEHLKPIDDCRVGKSPENREKNRYRDILPYDKTRVRVGVHGYINASYIRMPIGSEEYVYIACQGPLPGTTNDFWQMIWENKAGIIAMMTREHERGKVKCHRYWPDKMYKPMRVNKYQLILENQQILDSFEINAMKMTDSETGEVHYVKHLQFVTWPDHGTPNSSEQLVRFILCMREVHHQGPTVVHCSAGIGRSGVLICTDVLLSLINKELSFDIMDIVRNMRRQRHGMIQTKDQYLFCYNIVLEILESIQQTTREEHVVTK</sequence>
<dbReference type="Gene3D" id="1.20.80.10">
    <property type="match status" value="1"/>
</dbReference>
<reference evidence="13 14" key="1">
    <citation type="journal article" date="2018" name="Nat. Ecol. Evol.">
        <title>Shark genomes provide insights into elasmobranch evolution and the origin of vertebrates.</title>
        <authorList>
            <person name="Hara Y"/>
            <person name="Yamaguchi K"/>
            <person name="Onimaru K"/>
            <person name="Kadota M"/>
            <person name="Koyanagi M"/>
            <person name="Keeley SD"/>
            <person name="Tatsumi K"/>
            <person name="Tanaka K"/>
            <person name="Motone F"/>
            <person name="Kageyama Y"/>
            <person name="Nozu R"/>
            <person name="Adachi N"/>
            <person name="Nishimura O"/>
            <person name="Nakagawa R"/>
            <person name="Tanegashima C"/>
            <person name="Kiyatake I"/>
            <person name="Matsumoto R"/>
            <person name="Murakumo K"/>
            <person name="Nishida K"/>
            <person name="Terakita A"/>
            <person name="Kuratani S"/>
            <person name="Sato K"/>
            <person name="Hyodo S Kuraku.S."/>
        </authorList>
    </citation>
    <scope>NUCLEOTIDE SEQUENCE [LARGE SCALE GENOMIC DNA]</scope>
</reference>
<dbReference type="Pfam" id="PF00373">
    <property type="entry name" value="FERM_M"/>
    <property type="match status" value="1"/>
</dbReference>
<dbReference type="InterPro" id="IPR003595">
    <property type="entry name" value="Tyr_Pase_cat"/>
</dbReference>
<feature type="domain" description="PDZ" evidence="12">
    <location>
        <begin position="1126"/>
        <end position="1207"/>
    </location>
</feature>
<evidence type="ECO:0000256" key="4">
    <source>
        <dbReference type="ARBA" id="ARBA00022490"/>
    </source>
</evidence>
<dbReference type="Pfam" id="PF09379">
    <property type="entry name" value="FERM_N"/>
    <property type="match status" value="1"/>
</dbReference>
<keyword evidence="5" id="KW-0677">Repeat</keyword>
<dbReference type="CDD" id="cd06695">
    <property type="entry name" value="PDZ3_PTPN13_FRMPD2-like"/>
    <property type="match status" value="1"/>
</dbReference>
<feature type="domain" description="PDZ" evidence="12">
    <location>
        <begin position="808"/>
        <end position="895"/>
    </location>
</feature>
<dbReference type="PROSITE" id="PS50056">
    <property type="entry name" value="TYR_PHOSPHATASE_2"/>
    <property type="match status" value="1"/>
</dbReference>
<organism evidence="13 14">
    <name type="scientific">Chiloscyllium punctatum</name>
    <name type="common">Brownbanded bambooshark</name>
    <name type="synonym">Hemiscyllium punctatum</name>
    <dbReference type="NCBI Taxonomy" id="137246"/>
    <lineage>
        <taxon>Eukaryota</taxon>
        <taxon>Metazoa</taxon>
        <taxon>Chordata</taxon>
        <taxon>Craniata</taxon>
        <taxon>Vertebrata</taxon>
        <taxon>Chondrichthyes</taxon>
        <taxon>Elasmobranchii</taxon>
        <taxon>Galeomorphii</taxon>
        <taxon>Galeoidea</taxon>
        <taxon>Orectolobiformes</taxon>
        <taxon>Hemiscylliidae</taxon>
        <taxon>Chiloscyllium</taxon>
    </lineage>
</organism>
<feature type="compositionally biased region" description="Low complexity" evidence="8">
    <location>
        <begin position="57"/>
        <end position="69"/>
    </location>
</feature>
<feature type="compositionally biased region" description="Low complexity" evidence="8">
    <location>
        <begin position="1475"/>
        <end position="1491"/>
    </location>
</feature>
<dbReference type="GO" id="GO:0005634">
    <property type="term" value="C:nucleus"/>
    <property type="evidence" value="ECO:0007669"/>
    <property type="project" value="UniProtKB-SubCell"/>
</dbReference>
<dbReference type="Gene3D" id="2.30.42.10">
    <property type="match status" value="6"/>
</dbReference>
<name>A0A401SDV4_CHIPU</name>
<dbReference type="CDD" id="cd06792">
    <property type="entry name" value="PDZ2-PTPN13_FRMPD2-like"/>
    <property type="match status" value="1"/>
</dbReference>
<comment type="similarity">
    <text evidence="3">Belongs to the protein-tyrosine phosphatase family. Non-receptor class subfamily.</text>
</comment>
<dbReference type="PROSITE" id="PS50055">
    <property type="entry name" value="TYR_PHOSPHATASE_PTP"/>
    <property type="match status" value="1"/>
</dbReference>
<evidence type="ECO:0000256" key="3">
    <source>
        <dbReference type="ARBA" id="ARBA00009649"/>
    </source>
</evidence>
<dbReference type="CDD" id="cd06696">
    <property type="entry name" value="PDZ4_PTPN13-like"/>
    <property type="match status" value="1"/>
</dbReference>
<feature type="region of interest" description="Disordered" evidence="8">
    <location>
        <begin position="756"/>
        <end position="792"/>
    </location>
</feature>
<feature type="domain" description="Tyrosine specific protein phosphatases" evidence="10">
    <location>
        <begin position="1823"/>
        <end position="1895"/>
    </location>
</feature>
<dbReference type="InterPro" id="IPR019748">
    <property type="entry name" value="FERM_central"/>
</dbReference>
<feature type="region of interest" description="Disordered" evidence="8">
    <location>
        <begin position="43"/>
        <end position="69"/>
    </location>
</feature>
<dbReference type="Gene3D" id="3.10.20.90">
    <property type="entry name" value="Phosphatidylinositol 3-kinase Catalytic Subunit, Chain A, domain 1"/>
    <property type="match status" value="1"/>
</dbReference>
<feature type="domain" description="FERM" evidence="11">
    <location>
        <begin position="145"/>
        <end position="445"/>
    </location>
</feature>
<dbReference type="InterPro" id="IPR011993">
    <property type="entry name" value="PH-like_dom_sf"/>
</dbReference>
<keyword evidence="14" id="KW-1185">Reference proteome</keyword>
<dbReference type="SMART" id="SM01196">
    <property type="entry name" value="FERM_C"/>
    <property type="match status" value="1"/>
</dbReference>
<dbReference type="PANTHER" id="PTHR46900:SF4">
    <property type="entry name" value="FERM AND PDZ DOMAIN CONTAINING 2"/>
    <property type="match status" value="1"/>
</dbReference>
<dbReference type="InterPro" id="IPR036034">
    <property type="entry name" value="PDZ_sf"/>
</dbReference>
<evidence type="ECO:0000259" key="12">
    <source>
        <dbReference type="PROSITE" id="PS50106"/>
    </source>
</evidence>
<feature type="domain" description="PDZ" evidence="12">
    <location>
        <begin position="579"/>
        <end position="665"/>
    </location>
</feature>
<feature type="region of interest" description="Disordered" evidence="8">
    <location>
        <begin position="1516"/>
        <end position="1548"/>
    </location>
</feature>
<dbReference type="STRING" id="137246.A0A401SDV4"/>
<dbReference type="SUPFAM" id="SSF54236">
    <property type="entry name" value="Ubiquitin-like"/>
    <property type="match status" value="1"/>
</dbReference>
<feature type="compositionally biased region" description="Polar residues" evidence="8">
    <location>
        <begin position="1045"/>
        <end position="1062"/>
    </location>
</feature>
<dbReference type="CDD" id="cd23060">
    <property type="entry name" value="PDZ5_DrPTPN13-like"/>
    <property type="match status" value="1"/>
</dbReference>
<evidence type="ECO:0000256" key="7">
    <source>
        <dbReference type="ARBA" id="ARBA00023242"/>
    </source>
</evidence>
<evidence type="ECO:0000259" key="10">
    <source>
        <dbReference type="PROSITE" id="PS50056"/>
    </source>
</evidence>
<dbReference type="PROSITE" id="PS50106">
    <property type="entry name" value="PDZ"/>
    <property type="match status" value="6"/>
</dbReference>
<dbReference type="FunFam" id="2.30.42.10:FF:000084">
    <property type="entry name" value="Tyrosine-protein phosphatase non-receptor type 13"/>
    <property type="match status" value="1"/>
</dbReference>
<feature type="region of interest" description="Disordered" evidence="8">
    <location>
        <begin position="1045"/>
        <end position="1082"/>
    </location>
</feature>
<feature type="compositionally biased region" description="Basic and acidic residues" evidence="8">
    <location>
        <begin position="1575"/>
        <end position="1586"/>
    </location>
</feature>
<dbReference type="SMART" id="SM00228">
    <property type="entry name" value="PDZ"/>
    <property type="match status" value="6"/>
</dbReference>
<dbReference type="Pfam" id="PF00595">
    <property type="entry name" value="PDZ"/>
    <property type="match status" value="6"/>
</dbReference>
<dbReference type="Gene3D" id="3.90.190.10">
    <property type="entry name" value="Protein tyrosine phosphatase superfamily"/>
    <property type="match status" value="1"/>
</dbReference>
<keyword evidence="6" id="KW-0206">Cytoskeleton</keyword>
<dbReference type="InterPro" id="IPR029021">
    <property type="entry name" value="Prot-tyrosine_phosphatase-like"/>
</dbReference>
<dbReference type="InterPro" id="IPR014352">
    <property type="entry name" value="FERM/acyl-CoA-bd_prot_sf"/>
</dbReference>
<dbReference type="PRINTS" id="PR00935">
    <property type="entry name" value="BAND41"/>
</dbReference>
<dbReference type="InterPro" id="IPR018980">
    <property type="entry name" value="FERM_PH-like_C"/>
</dbReference>
<comment type="subcellular location">
    <subcellularLocation>
        <location evidence="2">Cytoplasm</location>
        <location evidence="2">Cytoskeleton</location>
    </subcellularLocation>
    <subcellularLocation>
        <location evidence="1">Nucleus</location>
    </subcellularLocation>
</comment>
<evidence type="ECO:0008006" key="15">
    <source>
        <dbReference type="Google" id="ProtNLM"/>
    </source>
</evidence>
<dbReference type="SUPFAM" id="SSF50156">
    <property type="entry name" value="PDZ domain-like"/>
    <property type="match status" value="6"/>
</dbReference>